<sequence length="141" mass="16780">MQRSVLMRWMKVYAYGGAVIATGVLLFKYTTPTDQQLLDSFSPENRALYEKNKKLRHLEQQELIDMARTSTQRNDPIWKTGAIPSPLERNRNEPLNNDVFNIQARLETENQQKIIKNAKDELQQIRKLEEQKNNNSWWKFW</sequence>
<organism evidence="13 14">
    <name type="scientific">Henningerozyma blattae (strain ATCC 34711 / CBS 6284 / DSM 70876 / NBRC 10599 / NRRL Y-10934 / UCD 77-7)</name>
    <name type="common">Yeast</name>
    <name type="synonym">Tetrapisispora blattae</name>
    <dbReference type="NCBI Taxonomy" id="1071380"/>
    <lineage>
        <taxon>Eukaryota</taxon>
        <taxon>Fungi</taxon>
        <taxon>Dikarya</taxon>
        <taxon>Ascomycota</taxon>
        <taxon>Saccharomycotina</taxon>
        <taxon>Saccharomycetes</taxon>
        <taxon>Saccharomycetales</taxon>
        <taxon>Saccharomycetaceae</taxon>
        <taxon>Henningerozyma</taxon>
    </lineage>
</organism>
<dbReference type="eggNOG" id="ENOG502S2G8">
    <property type="taxonomic scope" value="Eukaryota"/>
</dbReference>
<accession>I2H1Z4</accession>
<dbReference type="InterPro" id="IPR012420">
    <property type="entry name" value="Cbp4"/>
</dbReference>
<protein>
    <recommendedName>
        <fullName evidence="10">Cytochrome b mRNA-processing protein 4</fullName>
    </recommendedName>
</protein>
<proteinExistence type="inferred from homology"/>
<dbReference type="GO" id="GO:0034551">
    <property type="term" value="P:mitochondrial respiratory chain complex III assembly"/>
    <property type="evidence" value="ECO:0007669"/>
    <property type="project" value="TreeGrafter"/>
</dbReference>
<evidence type="ECO:0000256" key="10">
    <source>
        <dbReference type="RuleBase" id="RU368005"/>
    </source>
</evidence>
<evidence type="ECO:0000313" key="14">
    <source>
        <dbReference type="Proteomes" id="UP000002866"/>
    </source>
</evidence>
<gene>
    <name evidence="13" type="primary">TBLA0C05990</name>
    <name evidence="13" type="ORF">TBLA_0C05990</name>
</gene>
<feature type="transmembrane region" description="Helical" evidence="10">
    <location>
        <begin position="12"/>
        <end position="30"/>
    </location>
</feature>
<keyword evidence="8 10" id="KW-0143">Chaperone</keyword>
<name>I2H1Z4_HENB6</name>
<evidence type="ECO:0000256" key="4">
    <source>
        <dbReference type="ARBA" id="ARBA00022792"/>
    </source>
</evidence>
<evidence type="ECO:0000256" key="9">
    <source>
        <dbReference type="ARBA" id="ARBA00025413"/>
    </source>
</evidence>
<evidence type="ECO:0000256" key="12">
    <source>
        <dbReference type="SAM" id="MobiDB-lite"/>
    </source>
</evidence>
<dbReference type="PANTHER" id="PTHR28202:SF1">
    <property type="entry name" value="ASSEMBLY FACTOR CBP4"/>
    <property type="match status" value="1"/>
</dbReference>
<evidence type="ECO:0000256" key="8">
    <source>
        <dbReference type="ARBA" id="ARBA00023186"/>
    </source>
</evidence>
<keyword evidence="5 10" id="KW-1133">Transmembrane helix</keyword>
<dbReference type="OrthoDB" id="5576752at2759"/>
<evidence type="ECO:0000256" key="11">
    <source>
        <dbReference type="SAM" id="Coils"/>
    </source>
</evidence>
<comment type="similarity">
    <text evidence="2 10">Belongs to the CBP4 family.</text>
</comment>
<feature type="coiled-coil region" evidence="11">
    <location>
        <begin position="108"/>
        <end position="135"/>
    </location>
</feature>
<evidence type="ECO:0000256" key="2">
    <source>
        <dbReference type="ARBA" id="ARBA00006780"/>
    </source>
</evidence>
<evidence type="ECO:0000256" key="6">
    <source>
        <dbReference type="ARBA" id="ARBA00023128"/>
    </source>
</evidence>
<dbReference type="OMA" id="KDPIWKT"/>
<reference evidence="13 14" key="1">
    <citation type="journal article" date="2011" name="Proc. Natl. Acad. Sci. U.S.A.">
        <title>Evolutionary erosion of yeast sex chromosomes by mating-type switching accidents.</title>
        <authorList>
            <person name="Gordon J.L."/>
            <person name="Armisen D."/>
            <person name="Proux-Wera E."/>
            <person name="Oheigeartaigh S.S."/>
            <person name="Byrne K.P."/>
            <person name="Wolfe K.H."/>
        </authorList>
    </citation>
    <scope>NUCLEOTIDE SEQUENCE [LARGE SCALE GENOMIC DNA]</scope>
    <source>
        <strain evidence="14">ATCC 34711 / CBS 6284 / DSM 70876 / NBRC 10599 / NRRL Y-10934 / UCD 77-7</strain>
    </source>
</reference>
<dbReference type="AlphaFoldDB" id="I2H1Z4"/>
<evidence type="ECO:0000256" key="3">
    <source>
        <dbReference type="ARBA" id="ARBA00022692"/>
    </source>
</evidence>
<evidence type="ECO:0000256" key="1">
    <source>
        <dbReference type="ARBA" id="ARBA00004434"/>
    </source>
</evidence>
<dbReference type="InParanoid" id="I2H1Z4"/>
<comment type="subcellular location">
    <subcellularLocation>
        <location evidence="1 10">Mitochondrion inner membrane</location>
        <topology evidence="1 10">Single-pass membrane protein</topology>
    </subcellularLocation>
</comment>
<evidence type="ECO:0000256" key="7">
    <source>
        <dbReference type="ARBA" id="ARBA00023136"/>
    </source>
</evidence>
<keyword evidence="3 10" id="KW-0812">Transmembrane</keyword>
<dbReference type="HOGENOM" id="CLU_147520_0_0_1"/>
<dbReference type="EMBL" id="HE806318">
    <property type="protein sequence ID" value="CCH60396.1"/>
    <property type="molecule type" value="Genomic_DNA"/>
</dbReference>
<evidence type="ECO:0000256" key="5">
    <source>
        <dbReference type="ARBA" id="ARBA00022989"/>
    </source>
</evidence>
<keyword evidence="6 10" id="KW-0496">Mitochondrion</keyword>
<dbReference type="GeneID" id="14495376"/>
<keyword evidence="7 10" id="KW-0472">Membrane</keyword>
<evidence type="ECO:0000313" key="13">
    <source>
        <dbReference type="EMBL" id="CCH60396.1"/>
    </source>
</evidence>
<dbReference type="PANTHER" id="PTHR28202">
    <property type="entry name" value="ASSEMBLY FACTOR CBP4"/>
    <property type="match status" value="1"/>
</dbReference>
<dbReference type="STRING" id="1071380.I2H1Z4"/>
<dbReference type="FunCoup" id="I2H1Z4">
    <property type="interactions" value="56"/>
</dbReference>
<dbReference type="Proteomes" id="UP000002866">
    <property type="component" value="Chromosome 3"/>
</dbReference>
<comment type="function">
    <text evidence="9 10">Essential for the assembly of ubiquinol-cytochrome c reductase. It has a direct effect on the correct occurrence of the Rieske protein, core 4, core 5 and apocytochrome b.</text>
</comment>
<dbReference type="KEGG" id="tbl:TBLA_0C05990"/>
<dbReference type="RefSeq" id="XP_004179915.1">
    <property type="nucleotide sequence ID" value="XM_004179867.1"/>
</dbReference>
<dbReference type="GO" id="GO:0005743">
    <property type="term" value="C:mitochondrial inner membrane"/>
    <property type="evidence" value="ECO:0007669"/>
    <property type="project" value="UniProtKB-SubCell"/>
</dbReference>
<dbReference type="Pfam" id="PF07960">
    <property type="entry name" value="CBP4"/>
    <property type="match status" value="1"/>
</dbReference>
<keyword evidence="14" id="KW-1185">Reference proteome</keyword>
<keyword evidence="4 10" id="KW-0999">Mitochondrion inner membrane</keyword>
<feature type="region of interest" description="Disordered" evidence="12">
    <location>
        <begin position="75"/>
        <end position="94"/>
    </location>
</feature>
<keyword evidence="11" id="KW-0175">Coiled coil</keyword>